<keyword evidence="1" id="KW-1133">Transmembrane helix</keyword>
<organism evidence="2 3">
    <name type="scientific">Bartonella clarridgeiae (strain CCUG 45776 / CIP 104772 / 73)</name>
    <dbReference type="NCBI Taxonomy" id="696125"/>
    <lineage>
        <taxon>Bacteria</taxon>
        <taxon>Pseudomonadati</taxon>
        <taxon>Pseudomonadota</taxon>
        <taxon>Alphaproteobacteria</taxon>
        <taxon>Hyphomicrobiales</taxon>
        <taxon>Bartonellaceae</taxon>
        <taxon>Bartonella</taxon>
    </lineage>
</organism>
<keyword evidence="3" id="KW-1185">Reference proteome</keyword>
<evidence type="ECO:0000256" key="1">
    <source>
        <dbReference type="SAM" id="Phobius"/>
    </source>
</evidence>
<protein>
    <submittedName>
        <fullName evidence="2">Uncharacterized protein</fullName>
    </submittedName>
</protein>
<keyword evidence="1" id="KW-0472">Membrane</keyword>
<proteinExistence type="predicted"/>
<feature type="transmembrane region" description="Helical" evidence="1">
    <location>
        <begin position="6"/>
        <end position="27"/>
    </location>
</feature>
<dbReference type="STRING" id="696125.BARCL_1187"/>
<dbReference type="Proteomes" id="UP000009101">
    <property type="component" value="Chromosome"/>
</dbReference>
<dbReference type="HOGENOM" id="CLU_3285504_0_0_5"/>
<accession>E6YJ21</accession>
<sequence length="40" mass="4823">MVFYYGLLFLLLWSSFSISLFFLKVALQHLFSLTKEDKIY</sequence>
<dbReference type="KEGG" id="bcd:BARCL_1187"/>
<evidence type="ECO:0000313" key="2">
    <source>
        <dbReference type="EMBL" id="CBI76859.1"/>
    </source>
</evidence>
<keyword evidence="1" id="KW-0812">Transmembrane</keyword>
<reference evidence="3" key="1">
    <citation type="submission" date="2009-11" db="EMBL/GenBank/DDBJ databases">
        <title>Genome sequencing of Bartonella species and comparative genomics.</title>
        <authorList>
            <person name="Engel P."/>
            <person name="Salzburger W."/>
            <person name="Marius L."/>
            <person name="Chao-Chin C."/>
            <person name="Soichi M."/>
            <person name="Christa L."/>
            <person name="Alexandra C."/>
            <person name="Aurelie L."/>
            <person name="Claudine M."/>
            <person name="Stephan S.C."/>
            <person name="Christoph D."/>
        </authorList>
    </citation>
    <scope>NUCLEOTIDE SEQUENCE [LARGE SCALE GENOMIC DNA]</scope>
    <source>
        <strain evidence="3">CIP 104772 / 73</strain>
    </source>
</reference>
<evidence type="ECO:0000313" key="3">
    <source>
        <dbReference type="Proteomes" id="UP000009101"/>
    </source>
</evidence>
<reference evidence="2 3" key="2">
    <citation type="journal article" date="2011" name="PLoS Genet.">
        <title>Parallel evolution of a type IV secretion system in radiating lineages of the host-restricted bacterial pathogen Bartonella.</title>
        <authorList>
            <person name="Engel P."/>
            <person name="Salzburger W."/>
            <person name="Liesch M."/>
            <person name="Chang C.C."/>
            <person name="Maruyama S."/>
            <person name="Lanz C."/>
            <person name="Calteau A."/>
            <person name="Lajus A."/>
            <person name="Medigue C."/>
            <person name="Schuster S.C."/>
            <person name="Dehio C."/>
        </authorList>
    </citation>
    <scope>NUCLEOTIDE SEQUENCE [LARGE SCALE GENOMIC DNA]</scope>
    <source>
        <strain evidence="3">CIP 104772 / 73</strain>
    </source>
</reference>
<gene>
    <name evidence="2" type="ordered locus">BARCL_1187</name>
</gene>
<name>E6YJ21_BARC7</name>
<dbReference type="AlphaFoldDB" id="E6YJ21"/>
<dbReference type="EMBL" id="FN645454">
    <property type="protein sequence ID" value="CBI76859.1"/>
    <property type="molecule type" value="Genomic_DNA"/>
</dbReference>